<protein>
    <submittedName>
        <fullName evidence="2">HAD family hydrolase</fullName>
        <ecNumber evidence="2">3.1.3.-</ecNumber>
    </submittedName>
</protein>
<dbReference type="InterPro" id="IPR036412">
    <property type="entry name" value="HAD-like_sf"/>
</dbReference>
<dbReference type="InterPro" id="IPR023214">
    <property type="entry name" value="HAD_sf"/>
</dbReference>
<evidence type="ECO:0000259" key="1">
    <source>
        <dbReference type="PROSITE" id="PS50969"/>
    </source>
</evidence>
<dbReference type="Proteomes" id="UP001427805">
    <property type="component" value="Unassembled WGS sequence"/>
</dbReference>
<keyword evidence="3" id="KW-1185">Reference proteome</keyword>
<evidence type="ECO:0000313" key="2">
    <source>
        <dbReference type="EMBL" id="MEN3747584.1"/>
    </source>
</evidence>
<gene>
    <name evidence="2" type="ORF">TPR58_10425</name>
</gene>
<accession>A0ABV0B7M2</accession>
<evidence type="ECO:0000313" key="3">
    <source>
        <dbReference type="Proteomes" id="UP001427805"/>
    </source>
</evidence>
<keyword evidence="2" id="KW-0378">Hydrolase</keyword>
<feature type="domain" description="FCP1 homology" evidence="1">
    <location>
        <begin position="9"/>
        <end position="180"/>
    </location>
</feature>
<dbReference type="PROSITE" id="PS50969">
    <property type="entry name" value="FCP1"/>
    <property type="match status" value="1"/>
</dbReference>
<reference evidence="2 3" key="1">
    <citation type="submission" date="2024-05" db="EMBL/GenBank/DDBJ databases">
        <title>Sphingomonas sp. HF-S3 16S ribosomal RNA gene Genome sequencing and assembly.</title>
        <authorList>
            <person name="Lee H."/>
        </authorList>
    </citation>
    <scope>NUCLEOTIDE SEQUENCE [LARGE SCALE GENOMIC DNA]</scope>
    <source>
        <strain evidence="2 3">HF-S3</strain>
    </source>
</reference>
<dbReference type="PANTHER" id="PTHR12210">
    <property type="entry name" value="DULLARD PROTEIN PHOSPHATASE"/>
    <property type="match status" value="1"/>
</dbReference>
<dbReference type="EC" id="3.1.3.-" evidence="2"/>
<name>A0ABV0B7M2_9SPHN</name>
<organism evidence="2 3">
    <name type="scientific">Sphingomonas rustica</name>
    <dbReference type="NCBI Taxonomy" id="3103142"/>
    <lineage>
        <taxon>Bacteria</taxon>
        <taxon>Pseudomonadati</taxon>
        <taxon>Pseudomonadota</taxon>
        <taxon>Alphaproteobacteria</taxon>
        <taxon>Sphingomonadales</taxon>
        <taxon>Sphingomonadaceae</taxon>
        <taxon>Sphingomonas</taxon>
    </lineage>
</organism>
<dbReference type="RefSeq" id="WP_346246579.1">
    <property type="nucleotide sequence ID" value="NZ_JBDIZK010000005.1"/>
</dbReference>
<sequence>MKTIARGPKPSDRTLLILDLDETLIHARETPLERPADFVVYGYHVYRRPHLAEFLDGCAQDYDLAVWSSASDDYVAAVVALIFPEPDRLKFIWGRSRATLRRTSPSYDDAMFHDPWDHLQYVKPLSKVRRAGWHLDRVLIVDDTPAKCIRNYGNAIYPRPYEGDEADDELALLGRYLASLKDLANVRRIEKRRWRGVPAD</sequence>
<dbReference type="EMBL" id="JBDIZK010000005">
    <property type="protein sequence ID" value="MEN3747584.1"/>
    <property type="molecule type" value="Genomic_DNA"/>
</dbReference>
<dbReference type="SUPFAM" id="SSF56784">
    <property type="entry name" value="HAD-like"/>
    <property type="match status" value="1"/>
</dbReference>
<dbReference type="Gene3D" id="3.40.50.1000">
    <property type="entry name" value="HAD superfamily/HAD-like"/>
    <property type="match status" value="1"/>
</dbReference>
<dbReference type="InterPro" id="IPR004274">
    <property type="entry name" value="FCP1_dom"/>
</dbReference>
<dbReference type="GO" id="GO:0016787">
    <property type="term" value="F:hydrolase activity"/>
    <property type="evidence" value="ECO:0007669"/>
    <property type="project" value="UniProtKB-KW"/>
</dbReference>
<proteinExistence type="predicted"/>
<comment type="caution">
    <text evidence="2">The sequence shown here is derived from an EMBL/GenBank/DDBJ whole genome shotgun (WGS) entry which is preliminary data.</text>
</comment>
<dbReference type="Pfam" id="PF03031">
    <property type="entry name" value="NIF"/>
    <property type="match status" value="1"/>
</dbReference>
<dbReference type="SMART" id="SM00577">
    <property type="entry name" value="CPDc"/>
    <property type="match status" value="1"/>
</dbReference>
<dbReference type="InterPro" id="IPR050365">
    <property type="entry name" value="TIM50"/>
</dbReference>